<sequence length="108" mass="12365">MKQRVLAILFFGTLLYFLLKPFAEDFFLKSFGICANASITNESTRVRYQMADYKYQFSVAGRAFTGNSLVTDANKIGDTVCVVYLKVYPSVSRRVIYFNNFKGCTCKY</sequence>
<gene>
    <name evidence="1" type="ORF">IDJ77_13555</name>
</gene>
<name>A0ABR7WRA9_9SPHI</name>
<protein>
    <recommendedName>
        <fullName evidence="3">DUF3592 domain-containing protein</fullName>
    </recommendedName>
</protein>
<comment type="caution">
    <text evidence="1">The sequence shown here is derived from an EMBL/GenBank/DDBJ whole genome shotgun (WGS) entry which is preliminary data.</text>
</comment>
<proteinExistence type="predicted"/>
<keyword evidence="2" id="KW-1185">Reference proteome</keyword>
<dbReference type="Proteomes" id="UP000606600">
    <property type="component" value="Unassembled WGS sequence"/>
</dbReference>
<dbReference type="EMBL" id="JACWMY010000006">
    <property type="protein sequence ID" value="MBD1364842.1"/>
    <property type="molecule type" value="Genomic_DNA"/>
</dbReference>
<evidence type="ECO:0000313" key="2">
    <source>
        <dbReference type="Proteomes" id="UP000606600"/>
    </source>
</evidence>
<evidence type="ECO:0000313" key="1">
    <source>
        <dbReference type="EMBL" id="MBD1364842.1"/>
    </source>
</evidence>
<dbReference type="RefSeq" id="WP_191189502.1">
    <property type="nucleotide sequence ID" value="NZ_JACWMY010000006.1"/>
</dbReference>
<reference evidence="1 2" key="1">
    <citation type="submission" date="2020-09" db="EMBL/GenBank/DDBJ databases">
        <title>Novel species of Mucilaginibacter isolated from a glacier on the Tibetan Plateau.</title>
        <authorList>
            <person name="Liu Q."/>
            <person name="Xin Y.-H."/>
        </authorList>
    </citation>
    <scope>NUCLEOTIDE SEQUENCE [LARGE SCALE GENOMIC DNA]</scope>
    <source>
        <strain evidence="1 2">ZT4R22</strain>
    </source>
</reference>
<accession>A0ABR7WRA9</accession>
<evidence type="ECO:0008006" key="3">
    <source>
        <dbReference type="Google" id="ProtNLM"/>
    </source>
</evidence>
<organism evidence="1 2">
    <name type="scientific">Mucilaginibacter pankratovii</name>
    <dbReference type="NCBI Taxonomy" id="2772110"/>
    <lineage>
        <taxon>Bacteria</taxon>
        <taxon>Pseudomonadati</taxon>
        <taxon>Bacteroidota</taxon>
        <taxon>Sphingobacteriia</taxon>
        <taxon>Sphingobacteriales</taxon>
        <taxon>Sphingobacteriaceae</taxon>
        <taxon>Mucilaginibacter</taxon>
    </lineage>
</organism>